<keyword evidence="3 5" id="KW-0808">Transferase</keyword>
<evidence type="ECO:0000256" key="3">
    <source>
        <dbReference type="ARBA" id="ARBA00022679"/>
    </source>
</evidence>
<dbReference type="Proteomes" id="UP001620597">
    <property type="component" value="Unassembled WGS sequence"/>
</dbReference>
<dbReference type="CDD" id="cd00761">
    <property type="entry name" value="Glyco_tranf_GTA_type"/>
    <property type="match status" value="1"/>
</dbReference>
<dbReference type="PANTHER" id="PTHR43630:SF1">
    <property type="entry name" value="POLY-BETA-1,6-N-ACETYL-D-GLUCOSAMINE SYNTHASE"/>
    <property type="match status" value="1"/>
</dbReference>
<protein>
    <submittedName>
        <fullName evidence="5">Glycosyltransferase family 2 protein</fullName>
        <ecNumber evidence="5">2.4.-.-</ecNumber>
    </submittedName>
</protein>
<keyword evidence="2 5" id="KW-0328">Glycosyltransferase</keyword>
<sequence>MATVIVPAHNEANVIQRCLDSLVNQPDLDRIIVACNGCTDNTVQIVQQCYPQVVCLDLSIPSKVHALNEAEKHVASWPVFYIDADVALSDDAVTQVSAGMRDRQLLLAAPQPVIDVSHSPWLVRQFYKTWLRLPYIREGVVATCSFVISEEGRKRFDKFPDVISDDGFVRSHFYAHELGNIEAASVFVSAPRTLKSLIKIKSRARLGNMELKARQLGFDKPEPQYASILPSLLFSRHCISTSIYIFLVFWFRLRARQQFQNLDSYQWEVDHSSRQ</sequence>
<dbReference type="GO" id="GO:0016757">
    <property type="term" value="F:glycosyltransferase activity"/>
    <property type="evidence" value="ECO:0007669"/>
    <property type="project" value="UniProtKB-KW"/>
</dbReference>
<organism evidence="5 6">
    <name type="scientific">Oceanobacter antarcticus</name>
    <dbReference type="NCBI Taxonomy" id="3133425"/>
    <lineage>
        <taxon>Bacteria</taxon>
        <taxon>Pseudomonadati</taxon>
        <taxon>Pseudomonadota</taxon>
        <taxon>Gammaproteobacteria</taxon>
        <taxon>Oceanospirillales</taxon>
        <taxon>Oceanospirillaceae</taxon>
        <taxon>Oceanobacter</taxon>
    </lineage>
</organism>
<evidence type="ECO:0000313" key="5">
    <source>
        <dbReference type="EMBL" id="MFK4752601.1"/>
    </source>
</evidence>
<dbReference type="RefSeq" id="WP_416205815.1">
    <property type="nucleotide sequence ID" value="NZ_JBBKTX010000010.1"/>
</dbReference>
<dbReference type="InterPro" id="IPR001173">
    <property type="entry name" value="Glyco_trans_2-like"/>
</dbReference>
<dbReference type="PANTHER" id="PTHR43630">
    <property type="entry name" value="POLY-BETA-1,6-N-ACETYL-D-GLUCOSAMINE SYNTHASE"/>
    <property type="match status" value="1"/>
</dbReference>
<name>A0ABW8NIA7_9GAMM</name>
<reference evidence="5 6" key="1">
    <citation type="submission" date="2024-03" db="EMBL/GenBank/DDBJ databases">
        <title>High-quality draft genome sequence of Oceanobacter sp. wDCs-4.</title>
        <authorList>
            <person name="Dong C."/>
        </authorList>
    </citation>
    <scope>NUCLEOTIDE SEQUENCE [LARGE SCALE GENOMIC DNA]</scope>
    <source>
        <strain evidence="6">wDCs-4</strain>
    </source>
</reference>
<dbReference type="Pfam" id="PF00535">
    <property type="entry name" value="Glycos_transf_2"/>
    <property type="match status" value="1"/>
</dbReference>
<evidence type="ECO:0000256" key="2">
    <source>
        <dbReference type="ARBA" id="ARBA00022676"/>
    </source>
</evidence>
<gene>
    <name evidence="5" type="ORF">WG929_09305</name>
</gene>
<evidence type="ECO:0000259" key="4">
    <source>
        <dbReference type="Pfam" id="PF00535"/>
    </source>
</evidence>
<dbReference type="EC" id="2.4.-.-" evidence="5"/>
<comment type="caution">
    <text evidence="5">The sequence shown here is derived from an EMBL/GenBank/DDBJ whole genome shotgun (WGS) entry which is preliminary data.</text>
</comment>
<dbReference type="InterPro" id="IPR029044">
    <property type="entry name" value="Nucleotide-diphossugar_trans"/>
</dbReference>
<evidence type="ECO:0000313" key="6">
    <source>
        <dbReference type="Proteomes" id="UP001620597"/>
    </source>
</evidence>
<dbReference type="EMBL" id="JBBKTX010000010">
    <property type="protein sequence ID" value="MFK4752601.1"/>
    <property type="molecule type" value="Genomic_DNA"/>
</dbReference>
<keyword evidence="6" id="KW-1185">Reference proteome</keyword>
<proteinExistence type="inferred from homology"/>
<comment type="similarity">
    <text evidence="1">Belongs to the glycosyltransferase 2 family.</text>
</comment>
<feature type="domain" description="Glycosyltransferase 2-like" evidence="4">
    <location>
        <begin position="3"/>
        <end position="136"/>
    </location>
</feature>
<dbReference type="SUPFAM" id="SSF53448">
    <property type="entry name" value="Nucleotide-diphospho-sugar transferases"/>
    <property type="match status" value="1"/>
</dbReference>
<dbReference type="Gene3D" id="3.90.550.10">
    <property type="entry name" value="Spore Coat Polysaccharide Biosynthesis Protein SpsA, Chain A"/>
    <property type="match status" value="1"/>
</dbReference>
<accession>A0ABW8NIA7</accession>
<evidence type="ECO:0000256" key="1">
    <source>
        <dbReference type="ARBA" id="ARBA00006739"/>
    </source>
</evidence>